<keyword evidence="5 6" id="KW-0804">Transcription</keyword>
<dbReference type="Pfam" id="PF26594">
    <property type="entry name" value="KH_NusA_2nd"/>
    <property type="match status" value="1"/>
</dbReference>
<dbReference type="GO" id="GO:0003723">
    <property type="term" value="F:RNA binding"/>
    <property type="evidence" value="ECO:0007669"/>
    <property type="project" value="UniProtKB-KW"/>
</dbReference>
<sequence>MITRRKVTIAPEQLRYIKLFQDMLGVSPRDVVEDKEENRLIFVVEKGDLGRAVGRGGRKLKAMKRFLKGDLDYDIEVVEFDDSPEGFIANLLSPARVQKVKIVHQDDGITAIAYVLDEDKSLAIGRNGRRIKRTKLLAKRWYDIDNVKIATWVPHDSR</sequence>
<name>A0A3R9QSY5_9CREN</name>
<dbReference type="AlphaFoldDB" id="A0A3R9QSY5"/>
<proteinExistence type="inferred from homology"/>
<dbReference type="InterPro" id="IPR009019">
    <property type="entry name" value="KH_sf_prok-type"/>
</dbReference>
<comment type="similarity">
    <text evidence="6">Belongs to the NusA family.</text>
</comment>
<dbReference type="CDD" id="cd22530">
    <property type="entry name" value="KH-II_NusA_arch_rpt1"/>
    <property type="match status" value="1"/>
</dbReference>
<dbReference type="Gene3D" id="3.30.300.20">
    <property type="match status" value="2"/>
</dbReference>
<evidence type="ECO:0000313" key="8">
    <source>
        <dbReference type="EMBL" id="RSN70040.1"/>
    </source>
</evidence>
<evidence type="ECO:0000256" key="4">
    <source>
        <dbReference type="ARBA" id="ARBA00023015"/>
    </source>
</evidence>
<dbReference type="InterPro" id="IPR030842">
    <property type="entry name" value="TF_NusA_bacterial"/>
</dbReference>
<dbReference type="GO" id="GO:0006353">
    <property type="term" value="P:DNA-templated transcription termination"/>
    <property type="evidence" value="ECO:0007669"/>
    <property type="project" value="UniProtKB-UniRule"/>
</dbReference>
<evidence type="ECO:0000259" key="7">
    <source>
        <dbReference type="Pfam" id="PF26594"/>
    </source>
</evidence>
<dbReference type="NCBIfam" id="TIGR01952">
    <property type="entry name" value="nusA_arch"/>
    <property type="match status" value="1"/>
</dbReference>
<dbReference type="HAMAP" id="MF_00945_A">
    <property type="entry name" value="NusA_A"/>
    <property type="match status" value="1"/>
</dbReference>
<dbReference type="EMBL" id="RCOR01000014">
    <property type="protein sequence ID" value="RSN70040.1"/>
    <property type="molecule type" value="Genomic_DNA"/>
</dbReference>
<dbReference type="InterPro" id="IPR058582">
    <property type="entry name" value="KH_NusA_2nd"/>
</dbReference>
<keyword evidence="4 6" id="KW-0805">Transcription regulation</keyword>
<dbReference type="InterPro" id="IPR010212">
    <property type="entry name" value="NusA_arc"/>
</dbReference>
<dbReference type="PANTHER" id="PTHR22648">
    <property type="entry name" value="TRANSCRIPTION TERMINATION FACTOR NUSA"/>
    <property type="match status" value="1"/>
</dbReference>
<feature type="domain" description="NusA-like second KH" evidence="7">
    <location>
        <begin position="85"/>
        <end position="146"/>
    </location>
</feature>
<comment type="subcellular location">
    <subcellularLocation>
        <location evidence="6">Cytoplasm</location>
    </subcellularLocation>
</comment>
<dbReference type="GO" id="GO:0031564">
    <property type="term" value="P:transcription antitermination"/>
    <property type="evidence" value="ECO:0007669"/>
    <property type="project" value="InterPro"/>
</dbReference>
<protein>
    <recommendedName>
        <fullName evidence="6">Probable transcription termination protein NusA</fullName>
    </recommendedName>
</protein>
<dbReference type="Proteomes" id="UP000278149">
    <property type="component" value="Unassembled WGS sequence"/>
</dbReference>
<keyword evidence="1 6" id="KW-0806">Transcription termination</keyword>
<evidence type="ECO:0000256" key="1">
    <source>
        <dbReference type="ARBA" id="ARBA00022472"/>
    </source>
</evidence>
<gene>
    <name evidence="6" type="primary">nusA</name>
    <name evidence="8" type="ORF">D9Q81_01625</name>
</gene>
<keyword evidence="3" id="KW-0694">RNA-binding</keyword>
<dbReference type="GO" id="GO:0005829">
    <property type="term" value="C:cytosol"/>
    <property type="evidence" value="ECO:0007669"/>
    <property type="project" value="TreeGrafter"/>
</dbReference>
<evidence type="ECO:0000256" key="6">
    <source>
        <dbReference type="HAMAP-Rule" id="MF_00945"/>
    </source>
</evidence>
<evidence type="ECO:0000313" key="9">
    <source>
        <dbReference type="Proteomes" id="UP000278149"/>
    </source>
</evidence>
<dbReference type="RefSeq" id="WP_125740771.1">
    <property type="nucleotide sequence ID" value="NZ_RCOR01000014.1"/>
</dbReference>
<dbReference type="FunFam" id="3.30.300.20:FF:000024">
    <property type="entry name" value="Probable transcription termination protein NusA"/>
    <property type="match status" value="1"/>
</dbReference>
<evidence type="ECO:0000256" key="3">
    <source>
        <dbReference type="ARBA" id="ARBA00022884"/>
    </source>
</evidence>
<comment type="caution">
    <text evidence="8">The sequence shown here is derived from an EMBL/GenBank/DDBJ whole genome shotgun (WGS) entry which is preliminary data.</text>
</comment>
<dbReference type="InterPro" id="IPR015946">
    <property type="entry name" value="KH_dom-like_a/b"/>
</dbReference>
<dbReference type="PANTHER" id="PTHR22648:SF0">
    <property type="entry name" value="TRANSCRIPTION TERMINATION_ANTITERMINATION PROTEIN NUSA"/>
    <property type="match status" value="1"/>
</dbReference>
<dbReference type="CDD" id="cd22531">
    <property type="entry name" value="KH-II_NusA_arch_rpt2"/>
    <property type="match status" value="1"/>
</dbReference>
<comment type="function">
    <text evidence="6">Participates in transcription termination.</text>
</comment>
<evidence type="ECO:0000256" key="5">
    <source>
        <dbReference type="ARBA" id="ARBA00023163"/>
    </source>
</evidence>
<dbReference type="SUPFAM" id="SSF54814">
    <property type="entry name" value="Prokaryotic type KH domain (KH-domain type II)"/>
    <property type="match status" value="2"/>
</dbReference>
<accession>A0A3R9QSY5</accession>
<organism evidence="8 9">
    <name type="scientific">Candidatus Korarchaeum cryptofilum</name>
    <dbReference type="NCBI Taxonomy" id="498846"/>
    <lineage>
        <taxon>Archaea</taxon>
        <taxon>Thermoproteota</taxon>
        <taxon>Candidatus Korarchaeia</taxon>
        <taxon>Candidatus Korarchaeales</taxon>
        <taxon>Candidatus Korarchaeaceae</taxon>
        <taxon>Candidatus Korarchaeum</taxon>
    </lineage>
</organism>
<evidence type="ECO:0000256" key="2">
    <source>
        <dbReference type="ARBA" id="ARBA00022490"/>
    </source>
</evidence>
<reference evidence="8 9" key="1">
    <citation type="submission" date="2018-10" db="EMBL/GenBank/DDBJ databases">
        <title>Co-occurring genomic capacity for anaerobic methane metabolism and dissimilatory sulfite reduction discovered in the Korarchaeota.</title>
        <authorList>
            <person name="Mckay L.J."/>
            <person name="Dlakic M."/>
            <person name="Fields M.W."/>
            <person name="Delmont T.O."/>
            <person name="Eren A.M."/>
            <person name="Jay Z.J."/>
            <person name="Klingelsmith K.B."/>
            <person name="Rusch D.B."/>
            <person name="Inskeep W.P."/>
        </authorList>
    </citation>
    <scope>NUCLEOTIDE SEQUENCE [LARGE SCALE GENOMIC DNA]</scope>
    <source>
        <strain evidence="8 9">WS</strain>
    </source>
</reference>
<keyword evidence="2 6" id="KW-0963">Cytoplasm</keyword>